<dbReference type="Pfam" id="PF13847">
    <property type="entry name" value="Methyltransf_31"/>
    <property type="match status" value="1"/>
</dbReference>
<protein>
    <recommendedName>
        <fullName evidence="5">Arsenite methyltransferase</fullName>
        <ecNumber evidence="4">2.1.1.137</ecNumber>
    </recommendedName>
</protein>
<dbReference type="InterPro" id="IPR029063">
    <property type="entry name" value="SAM-dependent_MTases_sf"/>
</dbReference>
<evidence type="ECO:0000313" key="10">
    <source>
        <dbReference type="EMBL" id="SVA78404.1"/>
    </source>
</evidence>
<evidence type="ECO:0000259" key="9">
    <source>
        <dbReference type="Pfam" id="PF13847"/>
    </source>
</evidence>
<evidence type="ECO:0000256" key="3">
    <source>
        <dbReference type="ARBA" id="ARBA00034487"/>
    </source>
</evidence>
<evidence type="ECO:0000256" key="8">
    <source>
        <dbReference type="ARBA" id="ARBA00048428"/>
    </source>
</evidence>
<dbReference type="PANTHER" id="PTHR43675:SF8">
    <property type="entry name" value="ARSENITE METHYLTRANSFERASE"/>
    <property type="match status" value="1"/>
</dbReference>
<reference evidence="10" key="1">
    <citation type="submission" date="2018-05" db="EMBL/GenBank/DDBJ databases">
        <authorList>
            <person name="Lanie J.A."/>
            <person name="Ng W.-L."/>
            <person name="Kazmierczak K.M."/>
            <person name="Andrzejewski T.M."/>
            <person name="Davidsen T.M."/>
            <person name="Wayne K.J."/>
            <person name="Tettelin H."/>
            <person name="Glass J.I."/>
            <person name="Rusch D."/>
            <person name="Podicherti R."/>
            <person name="Tsui H.-C.T."/>
            <person name="Winkler M.E."/>
        </authorList>
    </citation>
    <scope>NUCLEOTIDE SEQUENCE</scope>
</reference>
<evidence type="ECO:0000256" key="5">
    <source>
        <dbReference type="ARBA" id="ARBA00034545"/>
    </source>
</evidence>
<dbReference type="GO" id="GO:0030791">
    <property type="term" value="F:arsenite methyltransferase activity"/>
    <property type="evidence" value="ECO:0007669"/>
    <property type="project" value="UniProtKB-EC"/>
</dbReference>
<evidence type="ECO:0000256" key="2">
    <source>
        <dbReference type="ARBA" id="ARBA00022691"/>
    </source>
</evidence>
<dbReference type="SUPFAM" id="SSF53335">
    <property type="entry name" value="S-adenosyl-L-methionine-dependent methyltransferases"/>
    <property type="match status" value="1"/>
</dbReference>
<comment type="catalytic activity">
    <reaction evidence="6">
        <text>arsenic triglutathione + [thioredoxin]-dithiol + S-adenosyl-L-methionine + 2 H2O = methylarsonous acid + [thioredoxin]-disulfide + 3 glutathione + S-adenosyl-L-homocysteine + H(+)</text>
        <dbReference type="Rhea" id="RHEA:69460"/>
        <dbReference type="Rhea" id="RHEA-COMP:10698"/>
        <dbReference type="Rhea" id="RHEA-COMP:10700"/>
        <dbReference type="ChEBI" id="CHEBI:15377"/>
        <dbReference type="ChEBI" id="CHEBI:15378"/>
        <dbReference type="ChEBI" id="CHEBI:17826"/>
        <dbReference type="ChEBI" id="CHEBI:29950"/>
        <dbReference type="ChEBI" id="CHEBI:50058"/>
        <dbReference type="ChEBI" id="CHEBI:57856"/>
        <dbReference type="ChEBI" id="CHEBI:57925"/>
        <dbReference type="ChEBI" id="CHEBI:59789"/>
        <dbReference type="ChEBI" id="CHEBI:183640"/>
        <dbReference type="EC" id="2.1.1.137"/>
    </reaction>
</comment>
<sequence>MNDMASCCDKNSDKEDVSRNDVQSFYSKAAVTAQESLCCPTQYDSSELSHIPKEVLEISYGCGSPVGKAALQEGQTVLDLGSGGGIDCFIAAKYVGRTGHVYGIDMTDEMLNVARQNADQVVKNLGYNNIEFKQGFLENIPIEDMSVDLVTSNCVINLSTKKGDVFKEIHRILKNGGRFLIADIISEVEVPEEMRNNKELWGECISGALTLQEFLNYARDNQFNGLHIQKDYLWKEVAGIKFYSYTIEGSKFSSRENPCDSNSVFATYAGPFDTVIFQGTKFQLGVTVEIDRSTATIMSSHSYSGQFIITDPKIEKPTESNSETSCCS</sequence>
<evidence type="ECO:0000256" key="6">
    <source>
        <dbReference type="ARBA" id="ARBA00047941"/>
    </source>
</evidence>
<comment type="similarity">
    <text evidence="3">Belongs to the methyltransferase superfamily. Arsenite methyltransferase family.</text>
</comment>
<comment type="catalytic activity">
    <reaction evidence="7">
        <text>arsenic triglutathione + 2 [thioredoxin]-dithiol + 2 S-adenosyl-L-methionine + H2O = dimethylarsinous acid + 2 [thioredoxin]-disulfide + 3 glutathione + 2 S-adenosyl-L-homocysteine + 2 H(+)</text>
        <dbReference type="Rhea" id="RHEA:69464"/>
        <dbReference type="Rhea" id="RHEA-COMP:10698"/>
        <dbReference type="Rhea" id="RHEA-COMP:10700"/>
        <dbReference type="ChEBI" id="CHEBI:15377"/>
        <dbReference type="ChEBI" id="CHEBI:15378"/>
        <dbReference type="ChEBI" id="CHEBI:23808"/>
        <dbReference type="ChEBI" id="CHEBI:29950"/>
        <dbReference type="ChEBI" id="CHEBI:50058"/>
        <dbReference type="ChEBI" id="CHEBI:57856"/>
        <dbReference type="ChEBI" id="CHEBI:57925"/>
        <dbReference type="ChEBI" id="CHEBI:59789"/>
        <dbReference type="ChEBI" id="CHEBI:183640"/>
        <dbReference type="EC" id="2.1.1.137"/>
    </reaction>
</comment>
<evidence type="ECO:0000256" key="4">
    <source>
        <dbReference type="ARBA" id="ARBA00034521"/>
    </source>
</evidence>
<evidence type="ECO:0000256" key="7">
    <source>
        <dbReference type="ARBA" id="ARBA00047943"/>
    </source>
</evidence>
<gene>
    <name evidence="10" type="ORF">METZ01_LOCUS131258</name>
</gene>
<dbReference type="EC" id="2.1.1.137" evidence="4"/>
<dbReference type="InterPro" id="IPR025714">
    <property type="entry name" value="Methyltranfer_dom"/>
</dbReference>
<dbReference type="InterPro" id="IPR026669">
    <property type="entry name" value="Arsenite_MeTrfase-like"/>
</dbReference>
<accession>A0A381YN77</accession>
<keyword evidence="2" id="KW-0949">S-adenosyl-L-methionine</keyword>
<comment type="catalytic activity">
    <reaction evidence="8">
        <text>arsenic triglutathione + 3 [thioredoxin]-dithiol + 3 S-adenosyl-L-methionine = trimethylarsine + 3 [thioredoxin]-disulfide + 3 glutathione + 3 S-adenosyl-L-homocysteine + 3 H(+)</text>
        <dbReference type="Rhea" id="RHEA:69432"/>
        <dbReference type="Rhea" id="RHEA-COMP:10698"/>
        <dbReference type="Rhea" id="RHEA-COMP:10700"/>
        <dbReference type="ChEBI" id="CHEBI:15378"/>
        <dbReference type="ChEBI" id="CHEBI:27130"/>
        <dbReference type="ChEBI" id="CHEBI:29950"/>
        <dbReference type="ChEBI" id="CHEBI:50058"/>
        <dbReference type="ChEBI" id="CHEBI:57856"/>
        <dbReference type="ChEBI" id="CHEBI:57925"/>
        <dbReference type="ChEBI" id="CHEBI:59789"/>
        <dbReference type="ChEBI" id="CHEBI:183640"/>
        <dbReference type="EC" id="2.1.1.137"/>
    </reaction>
</comment>
<name>A0A381YN77_9ZZZZ</name>
<organism evidence="10">
    <name type="scientific">marine metagenome</name>
    <dbReference type="NCBI Taxonomy" id="408172"/>
    <lineage>
        <taxon>unclassified sequences</taxon>
        <taxon>metagenomes</taxon>
        <taxon>ecological metagenomes</taxon>
    </lineage>
</organism>
<keyword evidence="1" id="KW-0808">Transferase</keyword>
<dbReference type="CDD" id="cd02440">
    <property type="entry name" value="AdoMet_MTases"/>
    <property type="match status" value="1"/>
</dbReference>
<proteinExistence type="inferred from homology"/>
<dbReference type="Gene3D" id="3.40.50.150">
    <property type="entry name" value="Vaccinia Virus protein VP39"/>
    <property type="match status" value="1"/>
</dbReference>
<feature type="domain" description="Methyltransferase" evidence="9">
    <location>
        <begin position="72"/>
        <end position="220"/>
    </location>
</feature>
<evidence type="ECO:0000256" key="1">
    <source>
        <dbReference type="ARBA" id="ARBA00022679"/>
    </source>
</evidence>
<dbReference type="EMBL" id="UINC01018627">
    <property type="protein sequence ID" value="SVA78404.1"/>
    <property type="molecule type" value="Genomic_DNA"/>
</dbReference>
<dbReference type="AlphaFoldDB" id="A0A381YN77"/>
<dbReference type="PANTHER" id="PTHR43675">
    <property type="entry name" value="ARSENITE METHYLTRANSFERASE"/>
    <property type="match status" value="1"/>
</dbReference>